<dbReference type="CDD" id="cd19531">
    <property type="entry name" value="LCL_NRPS-like"/>
    <property type="match status" value="1"/>
</dbReference>
<keyword evidence="3" id="KW-0596">Phosphopantetheine</keyword>
<dbReference type="FunFam" id="1.10.1200.10:FF:000005">
    <property type="entry name" value="Nonribosomal peptide synthetase 1"/>
    <property type="match status" value="1"/>
</dbReference>
<comment type="cofactor">
    <cofactor evidence="1">
        <name>pantetheine 4'-phosphate</name>
        <dbReference type="ChEBI" id="CHEBI:47942"/>
    </cofactor>
</comment>
<dbReference type="InterPro" id="IPR009081">
    <property type="entry name" value="PP-bd_ACP"/>
</dbReference>
<dbReference type="InterPro" id="IPR045851">
    <property type="entry name" value="AMP-bd_C_sf"/>
</dbReference>
<keyword evidence="4" id="KW-0597">Phosphoprotein</keyword>
<dbReference type="Gene3D" id="3.30.559.30">
    <property type="entry name" value="Nonribosomal peptide synthetase, condensation domain"/>
    <property type="match status" value="2"/>
</dbReference>
<evidence type="ECO:0000256" key="1">
    <source>
        <dbReference type="ARBA" id="ARBA00001957"/>
    </source>
</evidence>
<dbReference type="InterPro" id="IPR020845">
    <property type="entry name" value="AMP-binding_CS"/>
</dbReference>
<dbReference type="GO" id="GO:0005829">
    <property type="term" value="C:cytosol"/>
    <property type="evidence" value="ECO:0007669"/>
    <property type="project" value="TreeGrafter"/>
</dbReference>
<proteinExistence type="inferred from homology"/>
<dbReference type="FunFam" id="3.40.50.12780:FF:000012">
    <property type="entry name" value="Non-ribosomal peptide synthetase"/>
    <property type="match status" value="2"/>
</dbReference>
<accession>A0A7V4U0P0</accession>
<dbReference type="SMART" id="SM00823">
    <property type="entry name" value="PKS_PP"/>
    <property type="match status" value="2"/>
</dbReference>
<reference evidence="7" key="1">
    <citation type="journal article" date="2020" name="mSystems">
        <title>Genome- and Community-Level Interaction Insights into Carbon Utilization and Element Cycling Functions of Hydrothermarchaeota in Hydrothermal Sediment.</title>
        <authorList>
            <person name="Zhou Z."/>
            <person name="Liu Y."/>
            <person name="Xu W."/>
            <person name="Pan J."/>
            <person name="Luo Z.H."/>
            <person name="Li M."/>
        </authorList>
    </citation>
    <scope>NUCLEOTIDE SEQUENCE [LARGE SCALE GENOMIC DNA]</scope>
    <source>
        <strain evidence="7">HyVt-577</strain>
    </source>
</reference>
<dbReference type="CDD" id="cd05930">
    <property type="entry name" value="A_NRPS"/>
    <property type="match status" value="1"/>
</dbReference>
<dbReference type="FunFam" id="3.30.300.30:FF:000010">
    <property type="entry name" value="Enterobactin synthetase component F"/>
    <property type="match status" value="2"/>
</dbReference>
<evidence type="ECO:0000256" key="2">
    <source>
        <dbReference type="ARBA" id="ARBA00006432"/>
    </source>
</evidence>
<comment type="similarity">
    <text evidence="2">Belongs to the ATP-dependent AMP-binding enzyme family.</text>
</comment>
<feature type="region of interest" description="Disordered" evidence="5">
    <location>
        <begin position="2104"/>
        <end position="2136"/>
    </location>
</feature>
<dbReference type="InterPro" id="IPR001242">
    <property type="entry name" value="Condensation_dom"/>
</dbReference>
<feature type="domain" description="Carrier" evidence="6">
    <location>
        <begin position="2032"/>
        <end position="2107"/>
    </location>
</feature>
<dbReference type="PANTHER" id="PTHR45527:SF1">
    <property type="entry name" value="FATTY ACID SYNTHASE"/>
    <property type="match status" value="1"/>
</dbReference>
<dbReference type="Pfam" id="PF13193">
    <property type="entry name" value="AMP-binding_C"/>
    <property type="match status" value="2"/>
</dbReference>
<dbReference type="PROSITE" id="PS00455">
    <property type="entry name" value="AMP_BINDING"/>
    <property type="match status" value="2"/>
</dbReference>
<dbReference type="InterPro" id="IPR029058">
    <property type="entry name" value="AB_hydrolase_fold"/>
</dbReference>
<evidence type="ECO:0000259" key="6">
    <source>
        <dbReference type="PROSITE" id="PS50075"/>
    </source>
</evidence>
<dbReference type="SUPFAM" id="SSF56801">
    <property type="entry name" value="Acetyl-CoA synthetase-like"/>
    <property type="match status" value="2"/>
</dbReference>
<dbReference type="Pfam" id="PF00668">
    <property type="entry name" value="Condensation"/>
    <property type="match status" value="2"/>
</dbReference>
<evidence type="ECO:0000313" key="7">
    <source>
        <dbReference type="EMBL" id="HGY55855.1"/>
    </source>
</evidence>
<dbReference type="Pfam" id="PF00550">
    <property type="entry name" value="PP-binding"/>
    <property type="match status" value="2"/>
</dbReference>
<name>A0A7V4U0P0_CALAY</name>
<dbReference type="FunFam" id="3.30.559.10:FF:000012">
    <property type="entry name" value="Non-ribosomal peptide synthetase"/>
    <property type="match status" value="2"/>
</dbReference>
<dbReference type="GO" id="GO:0003824">
    <property type="term" value="F:catalytic activity"/>
    <property type="evidence" value="ECO:0007669"/>
    <property type="project" value="InterPro"/>
</dbReference>
<dbReference type="InterPro" id="IPR025110">
    <property type="entry name" value="AMP-bd_C"/>
</dbReference>
<evidence type="ECO:0000256" key="5">
    <source>
        <dbReference type="SAM" id="MobiDB-lite"/>
    </source>
</evidence>
<dbReference type="Pfam" id="PF00501">
    <property type="entry name" value="AMP-binding"/>
    <property type="match status" value="2"/>
</dbReference>
<dbReference type="Gene3D" id="2.30.38.10">
    <property type="entry name" value="Luciferase, Domain 3"/>
    <property type="match status" value="1"/>
</dbReference>
<dbReference type="Gene3D" id="3.40.50.1820">
    <property type="entry name" value="alpha/beta hydrolase"/>
    <property type="match status" value="1"/>
</dbReference>
<dbReference type="InterPro" id="IPR023213">
    <property type="entry name" value="CAT-like_dom_sf"/>
</dbReference>
<dbReference type="Proteomes" id="UP000885779">
    <property type="component" value="Unassembled WGS sequence"/>
</dbReference>
<dbReference type="SUPFAM" id="SSF47336">
    <property type="entry name" value="ACP-like"/>
    <property type="match status" value="2"/>
</dbReference>
<dbReference type="InterPro" id="IPR042099">
    <property type="entry name" value="ANL_N_sf"/>
</dbReference>
<dbReference type="NCBIfam" id="TIGR01733">
    <property type="entry name" value="AA-adenyl-dom"/>
    <property type="match status" value="2"/>
</dbReference>
<dbReference type="GO" id="GO:0044550">
    <property type="term" value="P:secondary metabolite biosynthetic process"/>
    <property type="evidence" value="ECO:0007669"/>
    <property type="project" value="UniProtKB-ARBA"/>
</dbReference>
<dbReference type="InterPro" id="IPR000873">
    <property type="entry name" value="AMP-dep_synth/lig_dom"/>
</dbReference>
<gene>
    <name evidence="7" type="ORF">ENK44_09145</name>
</gene>
<dbReference type="CDD" id="cd17652">
    <property type="entry name" value="A_NRPS_CmdD_like"/>
    <property type="match status" value="1"/>
</dbReference>
<dbReference type="Gene3D" id="1.10.1200.10">
    <property type="entry name" value="ACP-like"/>
    <property type="match status" value="1"/>
</dbReference>
<dbReference type="Gene3D" id="3.30.300.30">
    <property type="match status" value="2"/>
</dbReference>
<dbReference type="PROSITE" id="PS00012">
    <property type="entry name" value="PHOSPHOPANTETHEINE"/>
    <property type="match status" value="1"/>
</dbReference>
<evidence type="ECO:0000256" key="3">
    <source>
        <dbReference type="ARBA" id="ARBA00022450"/>
    </source>
</evidence>
<dbReference type="Gene3D" id="3.40.50.980">
    <property type="match status" value="2"/>
</dbReference>
<dbReference type="FunFam" id="1.10.1200.10:FF:000016">
    <property type="entry name" value="Non-ribosomal peptide synthase"/>
    <property type="match status" value="1"/>
</dbReference>
<dbReference type="InterPro" id="IPR006162">
    <property type="entry name" value="Ppantetheine_attach_site"/>
</dbReference>
<feature type="compositionally biased region" description="Basic residues" evidence="5">
    <location>
        <begin position="2119"/>
        <end position="2130"/>
    </location>
</feature>
<dbReference type="PROSITE" id="PS50075">
    <property type="entry name" value="CARRIER"/>
    <property type="match status" value="2"/>
</dbReference>
<dbReference type="CDD" id="cd19543">
    <property type="entry name" value="DCL_NRPS"/>
    <property type="match status" value="1"/>
</dbReference>
<dbReference type="SUPFAM" id="SSF52777">
    <property type="entry name" value="CoA-dependent acyltransferases"/>
    <property type="match status" value="4"/>
</dbReference>
<sequence>MNQENIQDIYPLSPMQQGMLFHSLYAPESEVYTEQLSCTLTGRLDIDAFKKAWQAVVDRHDMFRTAFVWEDLDEPLQVVNKNAEVPFEIIDWTDKSAEEVEKEYPLFRQAERKRGLDLNEAPVMRIALIRVSDESFRLVWSHHHLLLDGWGIPIVLKEVITFYQAFTKGQELRLPHPPPYRDYIAWLQAQDMEKARQFWTERLKGIEAFTPIPVKRTEAETEQGYDKKQIVFSAKESEKLNTFSKTHQITLNTLLQAGWAFLLHRYSQESDVVFGSTVSGRPPELPGVEFIMGLFINTLPVRVTIDPKQKISEWLKKLQLEQAETRQFEYTPLVDIRKWSDVPNSMPLFESIIVFENYPAGEQLAQQENELTLSDVISFERTNFPLTVVGIPGQKFTVEIAYETNLFNADTIERMLGHLHNIITSMADNPQSTLGRISMLDEDEYNQVIRNWNKSVLPLPQPDTLHNMFSRQAAETPQAVAIRHKEETVTYRQADRYTNQLARLLQSRGVQRGAVVAISLPRSVRIPLSVFGVFKAGAAYMPIDPDYPEERIEFMLKDSAVSVLITESALSERFKDKVDTIIELDTIHAELSALDDTPVKDKAEAEDLAYLIYTSGSTGKPKAVLLHHYGAVLFFTRFTKDIGLQPGRTMPQIASFSFDISTTEIVGTLVSGATLLMLDKDTLLAPDQLAESFQKYNVTTTLIPPSLLTLLPEDKLSGLHTVMSGGDVCPPSLARRWMKRCRFMNGYGPTETTIGVLWNVITEEGLQGLDTVPLGYSPDGVRTYVLDKYLNPVPVGVPGELHIGGPNLAWGYLNRPEITAEQFIPDPFSGFEGERLYKTGDLVRWLPDGRIDFIGRVDYQVKVRGFRIELGEIEARLNEIDGVAESIVIVREDAPGDKRLAAYIRPKDGQSLDAREVRDYLKQNLTEYMVPTAIIVLDKFPLTPNGKINRKALPAPEQADIAGDLSYTPPRTPEEELIASIWADVLGLEKVGVTNSFFDLGGHSLLATQVISRLRDAFDVDLELRHLFEKPTVEQVAIEIDRIRKQEAGVSAPPIEPVPRDQDLPLSFAQQRLWFLDQLAPGNTSYNIPTAMRLSGRLNVDALEKSLQEIVRRHESLRTVFLDKDGTPVQIVKEDIGFKLKKTDLGGLPVEEQEKEVLRLAKEDTTLPFDLTVGPLFRAHLIRMTDDDHAIVLNMHHIISDGWSVGVLMNEIIQLYVAFSKNLPSPLPELKIQYPDFAAWQRKWLAGEVLQKQIDYWKQELAGAPPLLELPTDRPRPPMQTFEGAKEPLRLSPELSAAVRKLSQELSVTPFMALLAAFQTLLHRYSGQEQILVGSPIANRTNSAIEKLIGFFVNTLVLKADFAENPAFEDLLLQVRETALGAYAHQDLPFEKLVEELNPERDMSHSPLFQVAFVLQNAPTQDMIELPELTMRALDSASTVAKYDLTLTMVEAGDEMLGSMEYNTDLFDRETIVRMLEHFKIVLEQMTADPEQSVGDMPLLTEKEKQQILLDWNRSAQSFPADKCVHQVFEELAKQQAQAPALVYQSVPGKPAKELSYGELNARANKLAHYLIKKGVRTESIVGICMERSLDMAVSMLAILKAGAAYVPIDPAYPEERIRHMIGDSGQSVLLTQEALLPRLSAQSVECLAVDALWPQLEGESADNPELPQDPENLAYVIYTSGSTGKPKGTLLRHQGACNLAAAQKKAFDIRPGSRILQFASLSFDAATWEFVMALLNGATLVLTSAETIASGEQLTELISEQKVTTITLPPSVLAVWPKKELPDLRTIITAGEAVSGELVAEWGEGRQFVNAYGPTESTVCASMHECSGSYTQGPPIGRPIGNFQLYILDRYMQPVPVGAAGELCIGGIGLARGYHNLPALTAEKFIPDPFGSKPGARLYRTGDLARWLPDGNVEFLGRIDFQVKVRGFRIELGEIEAVLSQHEQIKDLIVIAREDKPGERRLAAYIVADDNTQPDSNELRTYLRQRLPDYMVPSAFVLMEALPLTPNGKVDRRALPKPEISREDLSAEYVAPRNETEEKLAAIVGDLLNIEKVGVHDNFFELGGHSLLATQFMSRVKSTFQVELPLRTLFEKPTTAQIAEEIEKAGQQDKPAAEAAPKIKRVARSARTVKRSDLD</sequence>
<dbReference type="GO" id="GO:0072330">
    <property type="term" value="P:monocarboxylic acid biosynthetic process"/>
    <property type="evidence" value="ECO:0007669"/>
    <property type="project" value="UniProtKB-ARBA"/>
</dbReference>
<dbReference type="GO" id="GO:0043041">
    <property type="term" value="P:amino acid activation for nonribosomal peptide biosynthetic process"/>
    <property type="evidence" value="ECO:0007669"/>
    <property type="project" value="TreeGrafter"/>
</dbReference>
<dbReference type="InterPro" id="IPR036736">
    <property type="entry name" value="ACP-like_sf"/>
</dbReference>
<dbReference type="NCBIfam" id="NF003417">
    <property type="entry name" value="PRK04813.1"/>
    <property type="match status" value="2"/>
</dbReference>
<dbReference type="GO" id="GO:0031177">
    <property type="term" value="F:phosphopantetheine binding"/>
    <property type="evidence" value="ECO:0007669"/>
    <property type="project" value="InterPro"/>
</dbReference>
<comment type="caution">
    <text evidence="7">The sequence shown here is derived from an EMBL/GenBank/DDBJ whole genome shotgun (WGS) entry which is preliminary data.</text>
</comment>
<protein>
    <submittedName>
        <fullName evidence="7">Amino acid adenylation domain-containing protein</fullName>
    </submittedName>
</protein>
<dbReference type="EMBL" id="DRQG01000086">
    <property type="protein sequence ID" value="HGY55855.1"/>
    <property type="molecule type" value="Genomic_DNA"/>
</dbReference>
<dbReference type="PANTHER" id="PTHR45527">
    <property type="entry name" value="NONRIBOSOMAL PEPTIDE SYNTHETASE"/>
    <property type="match status" value="1"/>
</dbReference>
<feature type="domain" description="Carrier" evidence="6">
    <location>
        <begin position="969"/>
        <end position="1044"/>
    </location>
</feature>
<dbReference type="Gene3D" id="3.30.559.10">
    <property type="entry name" value="Chloramphenicol acetyltransferase-like domain"/>
    <property type="match status" value="2"/>
</dbReference>
<dbReference type="InterPro" id="IPR020806">
    <property type="entry name" value="PKS_PP-bd"/>
</dbReference>
<dbReference type="InterPro" id="IPR010071">
    <property type="entry name" value="AA_adenyl_dom"/>
</dbReference>
<organism evidence="7">
    <name type="scientific">Caldithrix abyssi</name>
    <dbReference type="NCBI Taxonomy" id="187145"/>
    <lineage>
        <taxon>Bacteria</taxon>
        <taxon>Pseudomonadati</taxon>
        <taxon>Calditrichota</taxon>
        <taxon>Calditrichia</taxon>
        <taxon>Calditrichales</taxon>
        <taxon>Calditrichaceae</taxon>
        <taxon>Caldithrix</taxon>
    </lineage>
</organism>
<dbReference type="Gene3D" id="3.40.50.12780">
    <property type="entry name" value="N-terminal domain of ligase-like"/>
    <property type="match status" value="1"/>
</dbReference>
<dbReference type="FunFam" id="3.40.50.980:FF:000001">
    <property type="entry name" value="Non-ribosomal peptide synthetase"/>
    <property type="match status" value="2"/>
</dbReference>
<evidence type="ECO:0000256" key="4">
    <source>
        <dbReference type="ARBA" id="ARBA00022553"/>
    </source>
</evidence>
<dbReference type="FunFam" id="2.30.38.10:FF:000001">
    <property type="entry name" value="Non-ribosomal peptide synthetase PvdI"/>
    <property type="match status" value="2"/>
</dbReference>